<dbReference type="PANTHER" id="PTHR43194:SF5">
    <property type="entry name" value="PIMELOYL-[ACYL-CARRIER PROTEIN] METHYL ESTER ESTERASE"/>
    <property type="match status" value="1"/>
</dbReference>
<protein>
    <recommendedName>
        <fullName evidence="1">AB hydrolase-1 domain-containing protein</fullName>
    </recommendedName>
</protein>
<proteinExistence type="predicted"/>
<feature type="domain" description="AB hydrolase-1" evidence="1">
    <location>
        <begin position="40"/>
        <end position="257"/>
    </location>
</feature>
<organism evidence="2 3">
    <name type="scientific">Glutamicibacter soli</name>
    <dbReference type="NCBI Taxonomy" id="453836"/>
    <lineage>
        <taxon>Bacteria</taxon>
        <taxon>Bacillati</taxon>
        <taxon>Actinomycetota</taxon>
        <taxon>Actinomycetes</taxon>
        <taxon>Micrococcales</taxon>
        <taxon>Micrococcaceae</taxon>
        <taxon>Glutamicibacter</taxon>
    </lineage>
</organism>
<dbReference type="AlphaFoldDB" id="A0A365YIU2"/>
<dbReference type="GO" id="GO:0003824">
    <property type="term" value="F:catalytic activity"/>
    <property type="evidence" value="ECO:0007669"/>
    <property type="project" value="UniProtKB-ARBA"/>
</dbReference>
<keyword evidence="3" id="KW-1185">Reference proteome</keyword>
<gene>
    <name evidence="2" type="ORF">C1H84_08985</name>
</gene>
<name>A0A365YIU2_9MICC</name>
<dbReference type="PRINTS" id="PR00111">
    <property type="entry name" value="ABHYDROLASE"/>
</dbReference>
<evidence type="ECO:0000313" key="2">
    <source>
        <dbReference type="EMBL" id="RBM01953.1"/>
    </source>
</evidence>
<dbReference type="PANTHER" id="PTHR43194">
    <property type="entry name" value="HYDROLASE ALPHA/BETA FOLD FAMILY"/>
    <property type="match status" value="1"/>
</dbReference>
<dbReference type="InterPro" id="IPR050228">
    <property type="entry name" value="Carboxylesterase_BioH"/>
</dbReference>
<dbReference type="Proteomes" id="UP000252167">
    <property type="component" value="Unassembled WGS sequence"/>
</dbReference>
<dbReference type="InterPro" id="IPR000073">
    <property type="entry name" value="AB_hydrolase_1"/>
</dbReference>
<evidence type="ECO:0000313" key="3">
    <source>
        <dbReference type="Proteomes" id="UP000252167"/>
    </source>
</evidence>
<dbReference type="SUPFAM" id="SSF53474">
    <property type="entry name" value="alpha/beta-Hydrolases"/>
    <property type="match status" value="1"/>
</dbReference>
<accession>A0A365YIU2</accession>
<dbReference type="EMBL" id="POAF01000003">
    <property type="protein sequence ID" value="RBM01953.1"/>
    <property type="molecule type" value="Genomic_DNA"/>
</dbReference>
<dbReference type="Pfam" id="PF12697">
    <property type="entry name" value="Abhydrolase_6"/>
    <property type="match status" value="1"/>
</dbReference>
<dbReference type="Gene3D" id="3.40.50.1820">
    <property type="entry name" value="alpha/beta hydrolase"/>
    <property type="match status" value="1"/>
</dbReference>
<comment type="caution">
    <text evidence="2">The sequence shown here is derived from an EMBL/GenBank/DDBJ whole genome shotgun (WGS) entry which is preliminary data.</text>
</comment>
<evidence type="ECO:0000259" key="1">
    <source>
        <dbReference type="Pfam" id="PF12697"/>
    </source>
</evidence>
<reference evidence="2 3" key="1">
    <citation type="submission" date="2018-01" db="EMBL/GenBank/DDBJ databases">
        <title>Glutamicibacter soli strain NHPC-3 Whole genome sequence and assembly.</title>
        <authorList>
            <person name="Choudhury P."/>
            <person name="Gupta D."/>
            <person name="Sengupta K."/>
            <person name="Jawed A."/>
            <person name="Sultana N."/>
            <person name="Saha P."/>
        </authorList>
    </citation>
    <scope>NUCLEOTIDE SEQUENCE [LARGE SCALE GENOMIC DNA]</scope>
    <source>
        <strain evidence="2 3">NHPC-3</strain>
    </source>
</reference>
<sequence>MLLQTKNILRDADGGTVVYHRYGNGPRVLTALHSLALDGTWYQPLAAALGEQYTVLAPDFRGHGESLVGGAEISLAQVARDVNAMWEAENVEHSVIMGISLGGMVAQAVTGSYPDKVRAQILMATRGAYDQAAATATTARSAEVRAEGGMEAVQDATMFRWFGEKSNNPADELVKRARAQFLNAGGEVIGSYFEAMTRVGDFAVDTPPPTLVLGGDDDRSTSRAVLEALAASIPGAELDFATGGHLVAFENPEIVAERLSPFLDRLSWDRG</sequence>
<dbReference type="InterPro" id="IPR029058">
    <property type="entry name" value="AB_hydrolase_fold"/>
</dbReference>